<dbReference type="OrthoDB" id="6162707at2"/>
<dbReference type="Pfam" id="PF09700">
    <property type="entry name" value="Cas_Cmr3"/>
    <property type="match status" value="1"/>
</dbReference>
<dbReference type="EMBL" id="CP002514">
    <property type="protein sequence ID" value="AEP10947.1"/>
    <property type="molecule type" value="Genomic_DNA"/>
</dbReference>
<accession>G2LGI7</accession>
<feature type="compositionally biased region" description="Low complexity" evidence="1">
    <location>
        <begin position="385"/>
        <end position="397"/>
    </location>
</feature>
<dbReference type="KEGG" id="ctm:Cabther_A0174"/>
<dbReference type="STRING" id="981222.Cabther_A0174"/>
<reference evidence="2 3" key="1">
    <citation type="journal article" date="2012" name="Environ. Microbiol.">
        <title>Complete genome of Candidatus Chloracidobacterium thermophilum, a chlorophyll-based photoheterotroph belonging to the phylum Acidobacteria.</title>
        <authorList>
            <person name="Garcia Costas A.M."/>
            <person name="Liu Z."/>
            <person name="Tomsho L.P."/>
            <person name="Schuster S.C."/>
            <person name="Ward D.M."/>
            <person name="Bryant D.A."/>
        </authorList>
    </citation>
    <scope>NUCLEOTIDE SEQUENCE [LARGE SCALE GENOMIC DNA]</scope>
    <source>
        <strain evidence="2 3">B</strain>
    </source>
</reference>
<organism evidence="2 3">
    <name type="scientific">Chloracidobacterium thermophilum (strain B)</name>
    <dbReference type="NCBI Taxonomy" id="981222"/>
    <lineage>
        <taxon>Bacteria</taxon>
        <taxon>Pseudomonadati</taxon>
        <taxon>Acidobacteriota</taxon>
        <taxon>Terriglobia</taxon>
        <taxon>Terriglobales</taxon>
        <taxon>Acidobacteriaceae</taxon>
        <taxon>Chloracidobacterium</taxon>
    </lineage>
</organism>
<dbReference type="Proteomes" id="UP000006791">
    <property type="component" value="Chromosome 1"/>
</dbReference>
<evidence type="ECO:0000313" key="3">
    <source>
        <dbReference type="Proteomes" id="UP000006791"/>
    </source>
</evidence>
<dbReference type="HOGENOM" id="CLU_044328_0_0_0"/>
<protein>
    <submittedName>
        <fullName evidence="2">CRISPR-associated protein (Cas_Cmr3)</fullName>
    </submittedName>
</protein>
<evidence type="ECO:0000256" key="1">
    <source>
        <dbReference type="SAM" id="MobiDB-lite"/>
    </source>
</evidence>
<dbReference type="InterPro" id="IPR019117">
    <property type="entry name" value="CRISPR-assoc_protein_Cmr3"/>
</dbReference>
<feature type="region of interest" description="Disordered" evidence="1">
    <location>
        <begin position="378"/>
        <end position="397"/>
    </location>
</feature>
<dbReference type="Gene3D" id="2.60.40.4350">
    <property type="match status" value="1"/>
</dbReference>
<dbReference type="AlphaFoldDB" id="G2LGI7"/>
<sequence>MTTYTYLALLPRDGLFCKDGRGWYTSASGRGHGLDWPWPSTILGALRTAWGRTAEAVSGKLFDHRTWLEETAAVQLGRMLTLRRPPDTDWNTTHLVWPVPLDALWLAGRPEVCRLQPLPSHVPTLGRDDDAARETLWRPALEEAGKPLPSPRWWRQDDFVAWLTGQPVSAQKPFPATARRVQTRVGIRPETLTTDDGLLFSHDVLETLELHAEWAIGVEVTLPGGAVDAVATLGSDSRLVRIETLPETLFAPPARLLETFQAGSRGLRIIAVTPLAFARGWLPDGFEQHDGQYVGRLPGLPHDLVLRAAFVPRPLHVSGWNRAAHSGKGAPKPTARMVAPGAVYFFERVDEQPFDAAHARSLWLAALGARTEEGFGRVVPGIWHPTPKTPNTTQPTP</sequence>
<gene>
    <name evidence="2" type="ordered locus">Cabther_A0174</name>
</gene>
<dbReference type="RefSeq" id="WP_014098685.1">
    <property type="nucleotide sequence ID" value="NC_016024.1"/>
</dbReference>
<proteinExistence type="predicted"/>
<evidence type="ECO:0000313" key="2">
    <source>
        <dbReference type="EMBL" id="AEP10947.1"/>
    </source>
</evidence>
<name>G2LGI7_CHLTF</name>
<keyword evidence="3" id="KW-1185">Reference proteome</keyword>